<dbReference type="Proteomes" id="UP000824140">
    <property type="component" value="Unassembled WGS sequence"/>
</dbReference>
<comment type="caution">
    <text evidence="2">The sequence shown here is derived from an EMBL/GenBank/DDBJ whole genome shotgun (WGS) entry which is preliminary data.</text>
</comment>
<dbReference type="AlphaFoldDB" id="A0A9D1K6R6"/>
<name>A0A9D1K6R6_9FIRM</name>
<sequence>MTSKERVRRAMRCQPVDRVPAAFEAVSAVSRRLCGQYHCNYGDLLDRYRIDILPTGPAYIGPKLRQFHNAKGQLVQQSWWGYMSTRITTSIDEYDTTTEYPLARLETMADLNAYSFPDPDWFDYSPVARACEQYPDRAILIGHEGPFQIVTYLMPMEKFLLLMVEEPEIARALLDRMVDFEMEYYRRCFEAGAGKIDILRPHDDYGTQISLLFSPQMWREYFRENTVRLVDLAHHYGAFYQQHSCGCVGALIPDFIACGVDALEPLQHVKGLCPEDLVAYAGKIAFHGGIDTQHLLPCGTPEEVRLEAEKYVRILGGSGGYILMASQAFEPDVPTANIEAIYAAERRVERL</sequence>
<accession>A0A9D1K6R6</accession>
<dbReference type="GO" id="GO:0006779">
    <property type="term" value="P:porphyrin-containing compound biosynthetic process"/>
    <property type="evidence" value="ECO:0007669"/>
    <property type="project" value="InterPro"/>
</dbReference>
<dbReference type="EMBL" id="DVJN01000222">
    <property type="protein sequence ID" value="HIS93656.1"/>
    <property type="molecule type" value="Genomic_DNA"/>
</dbReference>
<dbReference type="GO" id="GO:0004853">
    <property type="term" value="F:uroporphyrinogen decarboxylase activity"/>
    <property type="evidence" value="ECO:0007669"/>
    <property type="project" value="InterPro"/>
</dbReference>
<reference evidence="2" key="2">
    <citation type="journal article" date="2021" name="PeerJ">
        <title>Extensive microbial diversity within the chicken gut microbiome revealed by metagenomics and culture.</title>
        <authorList>
            <person name="Gilroy R."/>
            <person name="Ravi A."/>
            <person name="Getino M."/>
            <person name="Pursley I."/>
            <person name="Horton D.L."/>
            <person name="Alikhan N.F."/>
            <person name="Baker D."/>
            <person name="Gharbi K."/>
            <person name="Hall N."/>
            <person name="Watson M."/>
            <person name="Adriaenssens E.M."/>
            <person name="Foster-Nyarko E."/>
            <person name="Jarju S."/>
            <person name="Secka A."/>
            <person name="Antonio M."/>
            <person name="Oren A."/>
            <person name="Chaudhuri R.R."/>
            <person name="La Ragione R."/>
            <person name="Hildebrand F."/>
            <person name="Pallen M.J."/>
        </authorList>
    </citation>
    <scope>NUCLEOTIDE SEQUENCE</scope>
    <source>
        <strain evidence="2">13766</strain>
    </source>
</reference>
<dbReference type="SUPFAM" id="SSF51726">
    <property type="entry name" value="UROD/MetE-like"/>
    <property type="match status" value="1"/>
</dbReference>
<reference evidence="2" key="1">
    <citation type="submission" date="2020-10" db="EMBL/GenBank/DDBJ databases">
        <authorList>
            <person name="Gilroy R."/>
        </authorList>
    </citation>
    <scope>NUCLEOTIDE SEQUENCE</scope>
    <source>
        <strain evidence="2">13766</strain>
    </source>
</reference>
<dbReference type="PANTHER" id="PTHR47099:SF1">
    <property type="entry name" value="METHYLCOBAMIDE:COM METHYLTRANSFERASE MTBA"/>
    <property type="match status" value="1"/>
</dbReference>
<evidence type="ECO:0000313" key="2">
    <source>
        <dbReference type="EMBL" id="HIS93656.1"/>
    </source>
</evidence>
<dbReference type="InterPro" id="IPR038071">
    <property type="entry name" value="UROD/MetE-like_sf"/>
</dbReference>
<evidence type="ECO:0000259" key="1">
    <source>
        <dbReference type="Pfam" id="PF01208"/>
    </source>
</evidence>
<evidence type="ECO:0000313" key="3">
    <source>
        <dbReference type="Proteomes" id="UP000824140"/>
    </source>
</evidence>
<dbReference type="InterPro" id="IPR052024">
    <property type="entry name" value="Methanogen_methyltrans"/>
</dbReference>
<proteinExistence type="predicted"/>
<protein>
    <recommendedName>
        <fullName evidence="1">Uroporphyrinogen decarboxylase (URO-D) domain-containing protein</fullName>
    </recommendedName>
</protein>
<dbReference type="InterPro" id="IPR000257">
    <property type="entry name" value="Uroporphyrinogen_deCOase"/>
</dbReference>
<gene>
    <name evidence="2" type="ORF">IAA84_11640</name>
</gene>
<dbReference type="Gene3D" id="3.20.20.210">
    <property type="match status" value="1"/>
</dbReference>
<feature type="domain" description="Uroporphyrinogen decarboxylase (URO-D)" evidence="1">
    <location>
        <begin position="107"/>
        <end position="344"/>
    </location>
</feature>
<dbReference type="PANTHER" id="PTHR47099">
    <property type="entry name" value="METHYLCOBAMIDE:COM METHYLTRANSFERASE MTBA"/>
    <property type="match status" value="1"/>
</dbReference>
<organism evidence="2 3">
    <name type="scientific">Candidatus Alectryocaccomicrobium excrementavium</name>
    <dbReference type="NCBI Taxonomy" id="2840668"/>
    <lineage>
        <taxon>Bacteria</taxon>
        <taxon>Bacillati</taxon>
        <taxon>Bacillota</taxon>
        <taxon>Clostridia</taxon>
        <taxon>Candidatus Alectryocaccomicrobium</taxon>
    </lineage>
</organism>
<dbReference type="Pfam" id="PF01208">
    <property type="entry name" value="URO-D"/>
    <property type="match status" value="1"/>
</dbReference>